<dbReference type="Pfam" id="PF02492">
    <property type="entry name" value="cobW"/>
    <property type="match status" value="1"/>
</dbReference>
<comment type="similarity">
    <text evidence="4">Belongs to the SIMIBI class G3E GTPase family. ZNG1 subfamily.</text>
</comment>
<keyword evidence="3" id="KW-0143">Chaperone</keyword>
<feature type="domain" description="CobW C-terminal" evidence="8">
    <location>
        <begin position="244"/>
        <end position="339"/>
    </location>
</feature>
<dbReference type="SUPFAM" id="SSF52540">
    <property type="entry name" value="P-loop containing nucleoside triphosphate hydrolases"/>
    <property type="match status" value="1"/>
</dbReference>
<keyword evidence="10" id="KW-1185">Reference proteome</keyword>
<accession>A0ABU0J414</accession>
<dbReference type="CDD" id="cd03112">
    <property type="entry name" value="CobW-like"/>
    <property type="match status" value="1"/>
</dbReference>
<keyword evidence="1" id="KW-0547">Nucleotide-binding</keyword>
<feature type="compositionally biased region" description="Basic and acidic residues" evidence="7">
    <location>
        <begin position="211"/>
        <end position="228"/>
    </location>
</feature>
<dbReference type="Proteomes" id="UP001242480">
    <property type="component" value="Unassembled WGS sequence"/>
</dbReference>
<feature type="region of interest" description="Disordered" evidence="7">
    <location>
        <begin position="211"/>
        <end position="238"/>
    </location>
</feature>
<dbReference type="SMART" id="SM00833">
    <property type="entry name" value="CobW_C"/>
    <property type="match status" value="1"/>
</dbReference>
<evidence type="ECO:0000256" key="4">
    <source>
        <dbReference type="ARBA" id="ARBA00034320"/>
    </source>
</evidence>
<sequence length="360" mass="38350">MPAIPVTVLTGFLGAGKTSFLNRLLADPALADTAVVINEFGAVGLDHLLVETAGEGVALLAAGCLCCTIRGELIDTLEDLGARRDAGTLPPFRRVVIETSGLADPAPILQTLAVHPGLAARYALDGVVTLVDAVNGEATLDGHAESVRQAAVADRLVLTKADLAEAGTVDRLRRRLARLNPAAPVLDVREAAAGDVLGLGADLARWLGGDGHRHDHAHDHHAHDEGRHDAHHHGHDVDRHDDRIRSFSLASAAAVPPGRLETFLGLLAARHGPDLLRFKALVKLADDPERPVVLHAVQHVLHPPLRLERWPGEERTSRLVFIVRDIPPADIEALFAALLGEPRLDAPDFAALADNPLALR</sequence>
<dbReference type="InterPro" id="IPR027417">
    <property type="entry name" value="P-loop_NTPase"/>
</dbReference>
<dbReference type="RefSeq" id="WP_307268317.1">
    <property type="nucleotide sequence ID" value="NZ_JAUSVX010000001.1"/>
</dbReference>
<dbReference type="InterPro" id="IPR051316">
    <property type="entry name" value="Zinc-reg_GTPase_activator"/>
</dbReference>
<dbReference type="EMBL" id="JAUSVX010000001">
    <property type="protein sequence ID" value="MDQ0467942.1"/>
    <property type="molecule type" value="Genomic_DNA"/>
</dbReference>
<evidence type="ECO:0000256" key="5">
    <source>
        <dbReference type="ARBA" id="ARBA00045658"/>
    </source>
</evidence>
<reference evidence="9 10" key="1">
    <citation type="submission" date="2023-07" db="EMBL/GenBank/DDBJ databases">
        <title>Genomic Encyclopedia of Type Strains, Phase IV (KMG-IV): sequencing the most valuable type-strain genomes for metagenomic binning, comparative biology and taxonomic classification.</title>
        <authorList>
            <person name="Goeker M."/>
        </authorList>
    </citation>
    <scope>NUCLEOTIDE SEQUENCE [LARGE SCALE GENOMIC DNA]</scope>
    <source>
        <strain evidence="9 10">DSM 19619</strain>
    </source>
</reference>
<evidence type="ECO:0000256" key="7">
    <source>
        <dbReference type="SAM" id="MobiDB-lite"/>
    </source>
</evidence>
<dbReference type="InterPro" id="IPR011629">
    <property type="entry name" value="CobW-like_C"/>
</dbReference>
<dbReference type="Pfam" id="PF07683">
    <property type="entry name" value="CobW_C"/>
    <property type="match status" value="1"/>
</dbReference>
<dbReference type="InterPro" id="IPR036627">
    <property type="entry name" value="CobW-likC_sf"/>
</dbReference>
<comment type="caution">
    <text evidence="9">The sequence shown here is derived from an EMBL/GenBank/DDBJ whole genome shotgun (WGS) entry which is preliminary data.</text>
</comment>
<comment type="catalytic activity">
    <reaction evidence="6">
        <text>GTP + H2O = GDP + phosphate + H(+)</text>
        <dbReference type="Rhea" id="RHEA:19669"/>
        <dbReference type="ChEBI" id="CHEBI:15377"/>
        <dbReference type="ChEBI" id="CHEBI:15378"/>
        <dbReference type="ChEBI" id="CHEBI:37565"/>
        <dbReference type="ChEBI" id="CHEBI:43474"/>
        <dbReference type="ChEBI" id="CHEBI:58189"/>
    </reaction>
    <physiologicalReaction direction="left-to-right" evidence="6">
        <dbReference type="Rhea" id="RHEA:19670"/>
    </physiologicalReaction>
</comment>
<evidence type="ECO:0000256" key="3">
    <source>
        <dbReference type="ARBA" id="ARBA00023186"/>
    </source>
</evidence>
<proteinExistence type="inferred from homology"/>
<evidence type="ECO:0000256" key="1">
    <source>
        <dbReference type="ARBA" id="ARBA00022741"/>
    </source>
</evidence>
<protein>
    <submittedName>
        <fullName evidence="9">G3E family GTPase</fullName>
    </submittedName>
</protein>
<dbReference type="SUPFAM" id="SSF90002">
    <property type="entry name" value="Hypothetical protein YjiA, C-terminal domain"/>
    <property type="match status" value="1"/>
</dbReference>
<dbReference type="InterPro" id="IPR003495">
    <property type="entry name" value="CobW/HypB/UreG_nucleotide-bd"/>
</dbReference>
<keyword evidence="2" id="KW-0378">Hydrolase</keyword>
<name>A0ABU0J414_9HYPH</name>
<evidence type="ECO:0000256" key="2">
    <source>
        <dbReference type="ARBA" id="ARBA00022801"/>
    </source>
</evidence>
<evidence type="ECO:0000313" key="9">
    <source>
        <dbReference type="EMBL" id="MDQ0467942.1"/>
    </source>
</evidence>
<organism evidence="9 10">
    <name type="scientific">Labrys wisconsinensis</name>
    <dbReference type="NCBI Taxonomy" id="425677"/>
    <lineage>
        <taxon>Bacteria</taxon>
        <taxon>Pseudomonadati</taxon>
        <taxon>Pseudomonadota</taxon>
        <taxon>Alphaproteobacteria</taxon>
        <taxon>Hyphomicrobiales</taxon>
        <taxon>Xanthobacteraceae</taxon>
        <taxon>Labrys</taxon>
    </lineage>
</organism>
<dbReference type="PANTHER" id="PTHR13748">
    <property type="entry name" value="COBW-RELATED"/>
    <property type="match status" value="1"/>
</dbReference>
<comment type="function">
    <text evidence="5">Zinc chaperone that directly transfers zinc cofactor to target proteins, thereby activating them. Zinc is transferred from the CXCC motif in the GTPase domain to the zinc binding site in target proteins in a process requiring GTP hydrolysis.</text>
</comment>
<evidence type="ECO:0000256" key="6">
    <source>
        <dbReference type="ARBA" id="ARBA00049117"/>
    </source>
</evidence>
<evidence type="ECO:0000259" key="8">
    <source>
        <dbReference type="SMART" id="SM00833"/>
    </source>
</evidence>
<gene>
    <name evidence="9" type="ORF">QO011_000937</name>
</gene>
<evidence type="ECO:0000313" key="10">
    <source>
        <dbReference type="Proteomes" id="UP001242480"/>
    </source>
</evidence>
<dbReference type="PANTHER" id="PTHR13748:SF62">
    <property type="entry name" value="COBW DOMAIN-CONTAINING PROTEIN"/>
    <property type="match status" value="1"/>
</dbReference>
<dbReference type="Gene3D" id="3.30.1220.10">
    <property type="entry name" value="CobW-like, C-terminal domain"/>
    <property type="match status" value="1"/>
</dbReference>
<dbReference type="Gene3D" id="3.40.50.300">
    <property type="entry name" value="P-loop containing nucleotide triphosphate hydrolases"/>
    <property type="match status" value="1"/>
</dbReference>